<dbReference type="Proteomes" id="UP000799291">
    <property type="component" value="Unassembled WGS sequence"/>
</dbReference>
<proteinExistence type="predicted"/>
<sequence length="174" mass="20336">MAGQRAAQEKEVGSMKRSADDTSDTPPKRLRLMQNKIKTTEMNLRITLAANRRRILELEGAQTILNGEVKTQEKIVRRKKAQISRDKSNLVTLHNEKRKLRDEVVRVQMNLRYQTIDRFFSLKVCAFHMEKSKLEEKVAEMEKRLENKDAQARIDKSKIATLQEENKELTEKLN</sequence>
<feature type="compositionally biased region" description="Basic and acidic residues" evidence="2">
    <location>
        <begin position="7"/>
        <end position="20"/>
    </location>
</feature>
<protein>
    <submittedName>
        <fullName evidence="3">Uncharacterized protein</fullName>
    </submittedName>
</protein>
<dbReference type="EMBL" id="MU005576">
    <property type="protein sequence ID" value="KAF2686960.1"/>
    <property type="molecule type" value="Genomic_DNA"/>
</dbReference>
<evidence type="ECO:0000313" key="4">
    <source>
        <dbReference type="Proteomes" id="UP000799291"/>
    </source>
</evidence>
<feature type="coiled-coil region" evidence="1">
    <location>
        <begin position="90"/>
        <end position="172"/>
    </location>
</feature>
<accession>A0A6G1J9Q6</accession>
<keyword evidence="1" id="KW-0175">Coiled coil</keyword>
<evidence type="ECO:0000256" key="1">
    <source>
        <dbReference type="SAM" id="Coils"/>
    </source>
</evidence>
<organism evidence="3 4">
    <name type="scientific">Lentithecium fluviatile CBS 122367</name>
    <dbReference type="NCBI Taxonomy" id="1168545"/>
    <lineage>
        <taxon>Eukaryota</taxon>
        <taxon>Fungi</taxon>
        <taxon>Dikarya</taxon>
        <taxon>Ascomycota</taxon>
        <taxon>Pezizomycotina</taxon>
        <taxon>Dothideomycetes</taxon>
        <taxon>Pleosporomycetidae</taxon>
        <taxon>Pleosporales</taxon>
        <taxon>Massarineae</taxon>
        <taxon>Lentitheciaceae</taxon>
        <taxon>Lentithecium</taxon>
    </lineage>
</organism>
<gene>
    <name evidence="3" type="ORF">K458DRAFT_402481</name>
</gene>
<evidence type="ECO:0000256" key="2">
    <source>
        <dbReference type="SAM" id="MobiDB-lite"/>
    </source>
</evidence>
<evidence type="ECO:0000313" key="3">
    <source>
        <dbReference type="EMBL" id="KAF2686960.1"/>
    </source>
</evidence>
<dbReference type="AlphaFoldDB" id="A0A6G1J9Q6"/>
<name>A0A6G1J9Q6_9PLEO</name>
<reference evidence="3" key="1">
    <citation type="journal article" date="2020" name="Stud. Mycol.">
        <title>101 Dothideomycetes genomes: a test case for predicting lifestyles and emergence of pathogens.</title>
        <authorList>
            <person name="Haridas S."/>
            <person name="Albert R."/>
            <person name="Binder M."/>
            <person name="Bloem J."/>
            <person name="Labutti K."/>
            <person name="Salamov A."/>
            <person name="Andreopoulos B."/>
            <person name="Baker S."/>
            <person name="Barry K."/>
            <person name="Bills G."/>
            <person name="Bluhm B."/>
            <person name="Cannon C."/>
            <person name="Castanera R."/>
            <person name="Culley D."/>
            <person name="Daum C."/>
            <person name="Ezra D."/>
            <person name="Gonzalez J."/>
            <person name="Henrissat B."/>
            <person name="Kuo A."/>
            <person name="Liang C."/>
            <person name="Lipzen A."/>
            <person name="Lutzoni F."/>
            <person name="Magnuson J."/>
            <person name="Mondo S."/>
            <person name="Nolan M."/>
            <person name="Ohm R."/>
            <person name="Pangilinan J."/>
            <person name="Park H.-J."/>
            <person name="Ramirez L."/>
            <person name="Alfaro M."/>
            <person name="Sun H."/>
            <person name="Tritt A."/>
            <person name="Yoshinaga Y."/>
            <person name="Zwiers L.-H."/>
            <person name="Turgeon B."/>
            <person name="Goodwin S."/>
            <person name="Spatafora J."/>
            <person name="Crous P."/>
            <person name="Grigoriev I."/>
        </authorList>
    </citation>
    <scope>NUCLEOTIDE SEQUENCE</scope>
    <source>
        <strain evidence="3">CBS 122367</strain>
    </source>
</reference>
<keyword evidence="4" id="KW-1185">Reference proteome</keyword>
<feature type="region of interest" description="Disordered" evidence="2">
    <location>
        <begin position="1"/>
        <end position="29"/>
    </location>
</feature>